<dbReference type="SUPFAM" id="SSF52540">
    <property type="entry name" value="P-loop containing nucleoside triphosphate hydrolases"/>
    <property type="match status" value="1"/>
</dbReference>
<dbReference type="KEGG" id="tdf:H9L22_04145"/>
<dbReference type="AlphaFoldDB" id="A0A7H0H7U2"/>
<dbReference type="EMBL" id="CP060789">
    <property type="protein sequence ID" value="QNP56608.1"/>
    <property type="molecule type" value="Genomic_DNA"/>
</dbReference>
<feature type="domain" description="DUF3631" evidence="2">
    <location>
        <begin position="176"/>
        <end position="334"/>
    </location>
</feature>
<evidence type="ECO:0000256" key="1">
    <source>
        <dbReference type="SAM" id="MobiDB-lite"/>
    </source>
</evidence>
<accession>A0A7H0H7U2</accession>
<reference evidence="3 4" key="1">
    <citation type="submission" date="2020-08" db="EMBL/GenBank/DDBJ databases">
        <title>Genome sequence of Tessaracoccus defluvii JCM 17540T.</title>
        <authorList>
            <person name="Hyun D.-W."/>
            <person name="Bae J.-W."/>
        </authorList>
    </citation>
    <scope>NUCLEOTIDE SEQUENCE [LARGE SCALE GENOMIC DNA]</scope>
    <source>
        <strain evidence="3 4">JCM 17540</strain>
    </source>
</reference>
<dbReference type="RefSeq" id="WP_187721708.1">
    <property type="nucleotide sequence ID" value="NZ_CP060789.1"/>
</dbReference>
<organism evidence="3 4">
    <name type="scientific">Tessaracoccus defluvii</name>
    <dbReference type="NCBI Taxonomy" id="1285901"/>
    <lineage>
        <taxon>Bacteria</taxon>
        <taxon>Bacillati</taxon>
        <taxon>Actinomycetota</taxon>
        <taxon>Actinomycetes</taxon>
        <taxon>Propionibacteriales</taxon>
        <taxon>Propionibacteriaceae</taxon>
        <taxon>Tessaracoccus</taxon>
    </lineage>
</organism>
<gene>
    <name evidence="3" type="ORF">H9L22_04145</name>
</gene>
<evidence type="ECO:0000259" key="2">
    <source>
        <dbReference type="Pfam" id="PF12307"/>
    </source>
</evidence>
<proteinExistence type="predicted"/>
<sequence>MADADLDLLALWCAHTHVAMEVYSSPRLLIDSPMPGSGKTTCLEHLARLCLDPVQMAAVSSSALLVRLLQSADGEPLVRTLLIDEADRTLRPDKDGVQDLIAILNSGYKRGATRPVLVPVKGGGWESKEMATFAPVAIAGNNPSLPDDTRTRTIRVLLLPDLDGTAAESDWELIEEDAQLLGDLLGSWAEKNRELIAGTRPEMPAGVIGRFREKWQPLARVAAAAGGRWPQVVVDLALADVEQVRADREDGAMTEAPHILLLRNLRDVWPEGEDFVQTADLVEALKDHFPDHWGASDRFPKGLTIQRFGRMMSRSFGVNTVRATDGNRERGYLLSTVRPVMGRLGMGVSNKPDEPVEAAEPDRVPSGSAGLAGSSGYIATPQGEPVPVETLPIAGPEIGTCSVCRLPMEILDPDRPPTPHVRRRRPGGPRDDPRVPNEDPEPSFVRGVPCLVCPAHLDVRNFRARGRRARPLPCQRATRLCRARRRGRAGVRRADLG</sequence>
<dbReference type="InterPro" id="IPR027417">
    <property type="entry name" value="P-loop_NTPase"/>
</dbReference>
<protein>
    <submittedName>
        <fullName evidence="3">DUF3631 domain-containing protein</fullName>
    </submittedName>
</protein>
<name>A0A7H0H7U2_9ACTN</name>
<dbReference type="InterPro" id="IPR022081">
    <property type="entry name" value="DUF3631"/>
</dbReference>
<keyword evidence="4" id="KW-1185">Reference proteome</keyword>
<dbReference type="Pfam" id="PF12307">
    <property type="entry name" value="DUF3631"/>
    <property type="match status" value="1"/>
</dbReference>
<feature type="compositionally biased region" description="Basic and acidic residues" evidence="1">
    <location>
        <begin position="428"/>
        <end position="437"/>
    </location>
</feature>
<evidence type="ECO:0000313" key="3">
    <source>
        <dbReference type="EMBL" id="QNP56608.1"/>
    </source>
</evidence>
<feature type="region of interest" description="Disordered" evidence="1">
    <location>
        <begin position="409"/>
        <end position="443"/>
    </location>
</feature>
<evidence type="ECO:0000313" key="4">
    <source>
        <dbReference type="Proteomes" id="UP000516117"/>
    </source>
</evidence>
<feature type="compositionally biased region" description="Low complexity" evidence="1">
    <location>
        <begin position="366"/>
        <end position="376"/>
    </location>
</feature>
<feature type="region of interest" description="Disordered" evidence="1">
    <location>
        <begin position="349"/>
        <end position="381"/>
    </location>
</feature>
<dbReference type="Proteomes" id="UP000516117">
    <property type="component" value="Chromosome"/>
</dbReference>